<protein>
    <submittedName>
        <fullName evidence="3">Uncharacterized protein</fullName>
    </submittedName>
</protein>
<keyword evidence="2" id="KW-0812">Transmembrane</keyword>
<dbReference type="EMBL" id="MSLT01000024">
    <property type="protein sequence ID" value="OUD11708.1"/>
    <property type="molecule type" value="Genomic_DNA"/>
</dbReference>
<sequence length="447" mass="50317">MTAFHLIGQTPRAGELNHRFIVSPQCPFLEVDLQRKLAQASQQLAWTDSPFILGEDFIAVHVKRTQTSTGARQGDEWLVLVNAAIANYSIAQRDKVAQWLKDKLDTAFDELVKQVNWKEARGIVFKHPDIAQWENEIVDIFPDLLHVPLPEKNSVVSKSTKPSNKIIMGVVAVLVFIVAVLAFYFSSSENKTPENPPEASNQIEQPVDLAKEAQKVCNGLSDSQKQLFAGTQCEAVLLPEKMEDFQKCRSEFEADYCLITLDLKEYRKKLQSVYFFGLKDMEELIARRDNLRGLKGVFDSFFEEIDKGTACDQTDTNCINRYEAIKSISEEAKKIGELSDSPFLSNEDVEWAAVLDEFFKVLKPLVGDKSQSKSQSDQSSKIATGQPMNQNAPCQDVASCCALLKDDNKVWESIERVLPAEENKKTVGKIREKLEKFLPCNQGNQPS</sequence>
<dbReference type="AlphaFoldDB" id="A0A251X3F5"/>
<feature type="region of interest" description="Disordered" evidence="1">
    <location>
        <begin position="369"/>
        <end position="391"/>
    </location>
</feature>
<keyword evidence="4" id="KW-1185">Reference proteome</keyword>
<name>A0A251X3F5_9GAMM</name>
<evidence type="ECO:0000256" key="2">
    <source>
        <dbReference type="SAM" id="Phobius"/>
    </source>
</evidence>
<evidence type="ECO:0000256" key="1">
    <source>
        <dbReference type="SAM" id="MobiDB-lite"/>
    </source>
</evidence>
<evidence type="ECO:0000313" key="4">
    <source>
        <dbReference type="Proteomes" id="UP000194798"/>
    </source>
</evidence>
<keyword evidence="2" id="KW-0472">Membrane</keyword>
<proteinExistence type="predicted"/>
<feature type="compositionally biased region" description="Low complexity" evidence="1">
    <location>
        <begin position="369"/>
        <end position="381"/>
    </location>
</feature>
<gene>
    <name evidence="3" type="ORF">TPSD3_16790</name>
</gene>
<feature type="compositionally biased region" description="Polar residues" evidence="1">
    <location>
        <begin position="382"/>
        <end position="391"/>
    </location>
</feature>
<feature type="transmembrane region" description="Helical" evidence="2">
    <location>
        <begin position="166"/>
        <end position="185"/>
    </location>
</feature>
<evidence type="ECO:0000313" key="3">
    <source>
        <dbReference type="EMBL" id="OUD11708.1"/>
    </source>
</evidence>
<reference evidence="3 4" key="1">
    <citation type="submission" date="2016-12" db="EMBL/GenBank/DDBJ databases">
        <title>Thioflexothrix psekupsii D3 genome sequencing and assembly.</title>
        <authorList>
            <person name="Fomenkov A."/>
            <person name="Vincze T."/>
            <person name="Grabovich M."/>
            <person name="Anton B.P."/>
            <person name="Dubinina G."/>
            <person name="Orlova M."/>
            <person name="Belousova E."/>
            <person name="Roberts R.J."/>
        </authorList>
    </citation>
    <scope>NUCLEOTIDE SEQUENCE [LARGE SCALE GENOMIC DNA]</scope>
    <source>
        <strain evidence="3">D3</strain>
    </source>
</reference>
<keyword evidence="2" id="KW-1133">Transmembrane helix</keyword>
<dbReference type="Proteomes" id="UP000194798">
    <property type="component" value="Unassembled WGS sequence"/>
</dbReference>
<comment type="caution">
    <text evidence="3">The sequence shown here is derived from an EMBL/GenBank/DDBJ whole genome shotgun (WGS) entry which is preliminary data.</text>
</comment>
<accession>A0A251X3F5</accession>
<organism evidence="3 4">
    <name type="scientific">Thioflexithrix psekupsensis</name>
    <dbReference type="NCBI Taxonomy" id="1570016"/>
    <lineage>
        <taxon>Bacteria</taxon>
        <taxon>Pseudomonadati</taxon>
        <taxon>Pseudomonadota</taxon>
        <taxon>Gammaproteobacteria</taxon>
        <taxon>Thiotrichales</taxon>
        <taxon>Thioflexithrix</taxon>
    </lineage>
</organism>